<dbReference type="OrthoDB" id="9986881at2759"/>
<dbReference type="AlphaFoldDB" id="A0A1S9DFP7"/>
<dbReference type="PANTHER" id="PTHR23502">
    <property type="entry name" value="MAJOR FACILITATOR SUPERFAMILY"/>
    <property type="match status" value="1"/>
</dbReference>
<feature type="transmembrane region" description="Helical" evidence="6">
    <location>
        <begin position="364"/>
        <end position="383"/>
    </location>
</feature>
<dbReference type="FunFam" id="1.20.1250.20:FF:000011">
    <property type="entry name" value="MFS multidrug transporter, putative"/>
    <property type="match status" value="1"/>
</dbReference>
<feature type="transmembrane region" description="Helical" evidence="6">
    <location>
        <begin position="524"/>
        <end position="543"/>
    </location>
</feature>
<dbReference type="GO" id="GO:0022857">
    <property type="term" value="F:transmembrane transporter activity"/>
    <property type="evidence" value="ECO:0007669"/>
    <property type="project" value="InterPro"/>
</dbReference>
<evidence type="ECO:0000256" key="4">
    <source>
        <dbReference type="ARBA" id="ARBA00023136"/>
    </source>
</evidence>
<feature type="transmembrane region" description="Helical" evidence="6">
    <location>
        <begin position="50"/>
        <end position="69"/>
    </location>
</feature>
<evidence type="ECO:0000313" key="9">
    <source>
        <dbReference type="Proteomes" id="UP000190312"/>
    </source>
</evidence>
<evidence type="ECO:0000313" key="8">
    <source>
        <dbReference type="EMBL" id="OOO07859.1"/>
    </source>
</evidence>
<feature type="compositionally biased region" description="Basic and acidic residues" evidence="5">
    <location>
        <begin position="7"/>
        <end position="21"/>
    </location>
</feature>
<dbReference type="eggNOG" id="KOG0255">
    <property type="taxonomic scope" value="Eukaryota"/>
</dbReference>
<protein>
    <submittedName>
        <fullName evidence="8">Major facilitator superfamily MFS_1</fullName>
    </submittedName>
</protein>
<feature type="transmembrane region" description="Helical" evidence="6">
    <location>
        <begin position="319"/>
        <end position="343"/>
    </location>
</feature>
<feature type="transmembrane region" description="Helical" evidence="6">
    <location>
        <begin position="147"/>
        <end position="168"/>
    </location>
</feature>
<feature type="transmembrane region" description="Helical" evidence="6">
    <location>
        <begin position="424"/>
        <end position="446"/>
    </location>
</feature>
<feature type="domain" description="Major facilitator superfamily (MFS) profile" evidence="7">
    <location>
        <begin position="52"/>
        <end position="546"/>
    </location>
</feature>
<feature type="region of interest" description="Disordered" evidence="5">
    <location>
        <begin position="1"/>
        <end position="36"/>
    </location>
</feature>
<dbReference type="InterPro" id="IPR020846">
    <property type="entry name" value="MFS_dom"/>
</dbReference>
<dbReference type="GO" id="GO:0005886">
    <property type="term" value="C:plasma membrane"/>
    <property type="evidence" value="ECO:0007669"/>
    <property type="project" value="TreeGrafter"/>
</dbReference>
<feature type="transmembrane region" description="Helical" evidence="6">
    <location>
        <begin position="458"/>
        <end position="479"/>
    </location>
</feature>
<accession>A0A1S9DFP7</accession>
<dbReference type="VEuPathDB" id="FungiDB:AO090010000733"/>
<comment type="subcellular location">
    <subcellularLocation>
        <location evidence="1">Membrane</location>
        <topology evidence="1">Multi-pass membrane protein</topology>
    </subcellularLocation>
</comment>
<dbReference type="CDD" id="cd17323">
    <property type="entry name" value="MFS_Tpo1_MDR_like"/>
    <property type="match status" value="1"/>
</dbReference>
<feature type="transmembrane region" description="Helical" evidence="6">
    <location>
        <begin position="119"/>
        <end position="135"/>
    </location>
</feature>
<dbReference type="InterPro" id="IPR011701">
    <property type="entry name" value="MFS"/>
</dbReference>
<dbReference type="Gene3D" id="1.20.1250.20">
    <property type="entry name" value="MFS general substrate transporter like domains"/>
    <property type="match status" value="1"/>
</dbReference>
<organism evidence="8 9">
    <name type="scientific">Aspergillus oryzae</name>
    <name type="common">Yellow koji mold</name>
    <dbReference type="NCBI Taxonomy" id="5062"/>
    <lineage>
        <taxon>Eukaryota</taxon>
        <taxon>Fungi</taxon>
        <taxon>Dikarya</taxon>
        <taxon>Ascomycota</taxon>
        <taxon>Pezizomycotina</taxon>
        <taxon>Eurotiomycetes</taxon>
        <taxon>Eurotiomycetidae</taxon>
        <taxon>Eurotiales</taxon>
        <taxon>Aspergillaceae</taxon>
        <taxon>Aspergillus</taxon>
        <taxon>Aspergillus subgen. Circumdati</taxon>
    </lineage>
</organism>
<evidence type="ECO:0000256" key="3">
    <source>
        <dbReference type="ARBA" id="ARBA00022989"/>
    </source>
</evidence>
<keyword evidence="4 6" id="KW-0472">Membrane</keyword>
<feature type="transmembrane region" description="Helical" evidence="6">
    <location>
        <begin position="395"/>
        <end position="417"/>
    </location>
</feature>
<sequence>MGMTHLPETDHARRADEEKPANRLGPDPNLVGWEENDPENPHNFSTLYKCWITFQLGMLALSASLGSSITSPAQTKLEAYLDISTEVSILPVSLYILGFAFGPLCWAPISEIWGRRWSMLPAVFMLGIFSIGTATSKNTAAVLISRYFAGVFGSAPVSNVSAALGDFFHMKARAVAGTSYAICVVGGPTMGPIIGAALTNNPRLGWRWTEYIEAIIVFFVFTVTFFCLPEVYGTVLLHKKAKRLRKETGNQELYHPHEHLKVDAYSIVTKHFSRPLVMLVTEPMVTVIALYASFTYALLYLTLEVFPIVFNEIRQWKPVVATLPFIGLFVGVLLSAAFVILVGQPYYIRKWEEGGGNPVPEARLMPMAVGGFLFTGGLFWFGWTAEPSYSWGLPVVAAVMFGCGFCIIFGQCINFLVDTYGPYAASATASNTFLRSVLAAAFPLFAKQMFHNLGVGPAMSILGGIAAALIPVPFLFRIYGPPDKGRRDQEVSEWSPMLLTIRGYGRFEYLIKGCAQHMRAGKLLALRALPLAGGALLSLLVTAQEKNHFQG</sequence>
<dbReference type="Pfam" id="PF07690">
    <property type="entry name" value="MFS_1"/>
    <property type="match status" value="1"/>
</dbReference>
<gene>
    <name evidence="8" type="ORF">OAory_01043590</name>
</gene>
<dbReference type="PROSITE" id="PS50850">
    <property type="entry name" value="MFS"/>
    <property type="match status" value="1"/>
</dbReference>
<feature type="transmembrane region" description="Helical" evidence="6">
    <location>
        <begin position="180"/>
        <end position="199"/>
    </location>
</feature>
<proteinExistence type="predicted"/>
<evidence type="ECO:0000256" key="1">
    <source>
        <dbReference type="ARBA" id="ARBA00004141"/>
    </source>
</evidence>
<dbReference type="Proteomes" id="UP000190312">
    <property type="component" value="Unassembled WGS sequence"/>
</dbReference>
<evidence type="ECO:0000256" key="5">
    <source>
        <dbReference type="SAM" id="MobiDB-lite"/>
    </source>
</evidence>
<feature type="transmembrane region" description="Helical" evidence="6">
    <location>
        <begin position="211"/>
        <end position="237"/>
    </location>
</feature>
<feature type="transmembrane region" description="Helical" evidence="6">
    <location>
        <begin position="276"/>
        <end position="299"/>
    </location>
</feature>
<keyword evidence="3 6" id="KW-1133">Transmembrane helix</keyword>
<dbReference type="EMBL" id="MKZY01000006">
    <property type="protein sequence ID" value="OOO07859.1"/>
    <property type="molecule type" value="Genomic_DNA"/>
</dbReference>
<evidence type="ECO:0000256" key="2">
    <source>
        <dbReference type="ARBA" id="ARBA00022692"/>
    </source>
</evidence>
<dbReference type="PANTHER" id="PTHR23502:SF49">
    <property type="entry name" value="MAJOR FACILITATOR SUPERFAMILY (MFS) PROFILE DOMAIN-CONTAINING PROTEIN"/>
    <property type="match status" value="1"/>
</dbReference>
<dbReference type="SUPFAM" id="SSF103473">
    <property type="entry name" value="MFS general substrate transporter"/>
    <property type="match status" value="1"/>
</dbReference>
<feature type="transmembrane region" description="Helical" evidence="6">
    <location>
        <begin position="89"/>
        <end position="107"/>
    </location>
</feature>
<evidence type="ECO:0000256" key="6">
    <source>
        <dbReference type="SAM" id="Phobius"/>
    </source>
</evidence>
<reference evidence="8 9" key="1">
    <citation type="submission" date="2016-10" db="EMBL/GenBank/DDBJ databases">
        <title>Genome sequencing of Aspergillus oryzae BCC7051.</title>
        <authorList>
            <person name="Thammarongtham C."/>
            <person name="Vorapreeda T."/>
            <person name="Nookaew I."/>
            <person name="Srisuk T."/>
            <person name="Land M."/>
            <person name="Jeennor S."/>
            <person name="Laoteng K."/>
        </authorList>
    </citation>
    <scope>NUCLEOTIDE SEQUENCE [LARGE SCALE GENOMIC DNA]</scope>
    <source>
        <strain evidence="8 9">BCC7051</strain>
    </source>
</reference>
<dbReference type="InterPro" id="IPR036259">
    <property type="entry name" value="MFS_trans_sf"/>
</dbReference>
<comment type="caution">
    <text evidence="8">The sequence shown here is derived from an EMBL/GenBank/DDBJ whole genome shotgun (WGS) entry which is preliminary data.</text>
</comment>
<name>A0A1S9DFP7_ASPOZ</name>
<keyword evidence="2 6" id="KW-0812">Transmembrane</keyword>
<evidence type="ECO:0000259" key="7">
    <source>
        <dbReference type="PROSITE" id="PS50850"/>
    </source>
</evidence>